<keyword evidence="4" id="KW-1185">Reference proteome</keyword>
<feature type="transmembrane region" description="Helical" evidence="2">
    <location>
        <begin position="266"/>
        <end position="287"/>
    </location>
</feature>
<protein>
    <submittedName>
        <fullName evidence="3">Uncharacterized protein</fullName>
    </submittedName>
</protein>
<dbReference type="OrthoDB" id="1922241at2759"/>
<evidence type="ECO:0000313" key="4">
    <source>
        <dbReference type="Proteomes" id="UP000250235"/>
    </source>
</evidence>
<dbReference type="EMBL" id="KQ995326">
    <property type="protein sequence ID" value="KZV47043.1"/>
    <property type="molecule type" value="Genomic_DNA"/>
</dbReference>
<accession>A0A2Z7CJX5</accession>
<dbReference type="AlphaFoldDB" id="A0A2Z7CJX5"/>
<sequence length="288" mass="33082">MFECFNYAAPLRIVDSSLLSGIKRTVLERRTQRHQPCSKWQRKQTSSRNSCSDEHQRYSRIQLSSEFSTTPDLTSATLCQFAITKRRRTGVQLSSNLMLAKQRRIYHTQPASNLLRSWIVTPVARERPILHLIERNRCNNMLGLISFPIPSKFNARREIFPTQIPNSSSLLTPNSQFLILNTRKRFLIYANNGNKKREDSSGVPTEKWSNEDDEKMKNELPRFNLRWVDLLLDPQPDNIVAVGLTGLLTWASVQVLWQLFLVSAAILIAALKYTLVAALLVFILITLL</sequence>
<gene>
    <name evidence="3" type="ORF">F511_34741</name>
</gene>
<feature type="region of interest" description="Disordered" evidence="1">
    <location>
        <begin position="195"/>
        <end position="214"/>
    </location>
</feature>
<keyword evidence="2" id="KW-1133">Transmembrane helix</keyword>
<organism evidence="3 4">
    <name type="scientific">Dorcoceras hygrometricum</name>
    <dbReference type="NCBI Taxonomy" id="472368"/>
    <lineage>
        <taxon>Eukaryota</taxon>
        <taxon>Viridiplantae</taxon>
        <taxon>Streptophyta</taxon>
        <taxon>Embryophyta</taxon>
        <taxon>Tracheophyta</taxon>
        <taxon>Spermatophyta</taxon>
        <taxon>Magnoliopsida</taxon>
        <taxon>eudicotyledons</taxon>
        <taxon>Gunneridae</taxon>
        <taxon>Pentapetalae</taxon>
        <taxon>asterids</taxon>
        <taxon>lamiids</taxon>
        <taxon>Lamiales</taxon>
        <taxon>Gesneriaceae</taxon>
        <taxon>Didymocarpoideae</taxon>
        <taxon>Trichosporeae</taxon>
        <taxon>Loxocarpinae</taxon>
        <taxon>Dorcoceras</taxon>
    </lineage>
</organism>
<dbReference type="PANTHER" id="PTHR36789">
    <property type="entry name" value="TRANSMEMBRANE PROTEIN"/>
    <property type="match status" value="1"/>
</dbReference>
<dbReference type="Proteomes" id="UP000250235">
    <property type="component" value="Unassembled WGS sequence"/>
</dbReference>
<evidence type="ECO:0000313" key="3">
    <source>
        <dbReference type="EMBL" id="KZV47043.1"/>
    </source>
</evidence>
<keyword evidence="2" id="KW-0812">Transmembrane</keyword>
<evidence type="ECO:0000256" key="2">
    <source>
        <dbReference type="SAM" id="Phobius"/>
    </source>
</evidence>
<dbReference type="PANTHER" id="PTHR36789:SF1">
    <property type="entry name" value="TRANSMEMBRANE PROTEIN"/>
    <property type="match status" value="1"/>
</dbReference>
<name>A0A2Z7CJX5_9LAMI</name>
<proteinExistence type="predicted"/>
<keyword evidence="2" id="KW-0472">Membrane</keyword>
<reference evidence="3 4" key="1">
    <citation type="journal article" date="2015" name="Proc. Natl. Acad. Sci. U.S.A.">
        <title>The resurrection genome of Boea hygrometrica: A blueprint for survival of dehydration.</title>
        <authorList>
            <person name="Xiao L."/>
            <person name="Yang G."/>
            <person name="Zhang L."/>
            <person name="Yang X."/>
            <person name="Zhao S."/>
            <person name="Ji Z."/>
            <person name="Zhou Q."/>
            <person name="Hu M."/>
            <person name="Wang Y."/>
            <person name="Chen M."/>
            <person name="Xu Y."/>
            <person name="Jin H."/>
            <person name="Xiao X."/>
            <person name="Hu G."/>
            <person name="Bao F."/>
            <person name="Hu Y."/>
            <person name="Wan P."/>
            <person name="Li L."/>
            <person name="Deng X."/>
            <person name="Kuang T."/>
            <person name="Xiang C."/>
            <person name="Zhu J.K."/>
            <person name="Oliver M.J."/>
            <person name="He Y."/>
        </authorList>
    </citation>
    <scope>NUCLEOTIDE SEQUENCE [LARGE SCALE GENOMIC DNA]</scope>
    <source>
        <strain evidence="4">cv. XS01</strain>
    </source>
</reference>
<evidence type="ECO:0000256" key="1">
    <source>
        <dbReference type="SAM" id="MobiDB-lite"/>
    </source>
</evidence>